<evidence type="ECO:0000256" key="2">
    <source>
        <dbReference type="ARBA" id="ARBA00022692"/>
    </source>
</evidence>
<keyword evidence="2 5" id="KW-0812">Transmembrane</keyword>
<reference evidence="7 8" key="1">
    <citation type="journal article" date="2018" name="FEMS Microbiol. Ecol.">
        <title>Co-invading symbiotic mutualists of Medicago polymorpha retain high ancestral diversity and contain diverse accessory genomes.</title>
        <authorList>
            <person name="Porter S.S."/>
            <person name="Faber-Hammond J.J."/>
            <person name="Friesen M.L."/>
        </authorList>
    </citation>
    <scope>NUCLEOTIDE SEQUENCE [LARGE SCALE GENOMIC DNA]</scope>
    <source>
        <strain evidence="7 8">Str16</strain>
    </source>
</reference>
<dbReference type="Pfam" id="PF00916">
    <property type="entry name" value="Sulfate_transp"/>
    <property type="match status" value="1"/>
</dbReference>
<proteinExistence type="predicted"/>
<organism evidence="7 8">
    <name type="scientific">Sinorhizobium medicae</name>
    <dbReference type="NCBI Taxonomy" id="110321"/>
    <lineage>
        <taxon>Bacteria</taxon>
        <taxon>Pseudomonadati</taxon>
        <taxon>Pseudomonadota</taxon>
        <taxon>Alphaproteobacteria</taxon>
        <taxon>Hyphomicrobiales</taxon>
        <taxon>Rhizobiaceae</taxon>
        <taxon>Sinorhizobium/Ensifer group</taxon>
        <taxon>Sinorhizobium</taxon>
    </lineage>
</organism>
<dbReference type="InterPro" id="IPR001902">
    <property type="entry name" value="SLC26A/SulP_fam"/>
</dbReference>
<accession>A0ABX4TKY7</accession>
<evidence type="ECO:0000259" key="6">
    <source>
        <dbReference type="Pfam" id="PF00916"/>
    </source>
</evidence>
<evidence type="ECO:0000313" key="7">
    <source>
        <dbReference type="EMBL" id="PLU02119.1"/>
    </source>
</evidence>
<evidence type="ECO:0000256" key="5">
    <source>
        <dbReference type="SAM" id="Phobius"/>
    </source>
</evidence>
<evidence type="ECO:0000256" key="1">
    <source>
        <dbReference type="ARBA" id="ARBA00004141"/>
    </source>
</evidence>
<dbReference type="PANTHER" id="PTHR11814">
    <property type="entry name" value="SULFATE TRANSPORTER"/>
    <property type="match status" value="1"/>
</dbReference>
<keyword evidence="8" id="KW-1185">Reference proteome</keyword>
<feature type="transmembrane region" description="Helical" evidence="5">
    <location>
        <begin position="123"/>
        <end position="142"/>
    </location>
</feature>
<feature type="transmembrane region" description="Helical" evidence="5">
    <location>
        <begin position="98"/>
        <end position="117"/>
    </location>
</feature>
<name>A0ABX4TKY7_9HYPH</name>
<dbReference type="InterPro" id="IPR011547">
    <property type="entry name" value="SLC26A/SulP_dom"/>
</dbReference>
<dbReference type="RefSeq" id="WP_307959392.1">
    <property type="nucleotide sequence ID" value="NZ_NBUC01000083.1"/>
</dbReference>
<keyword evidence="3 5" id="KW-1133">Transmembrane helix</keyword>
<feature type="transmembrane region" description="Helical" evidence="5">
    <location>
        <begin position="26"/>
        <end position="46"/>
    </location>
</feature>
<comment type="subcellular location">
    <subcellularLocation>
        <location evidence="1">Membrane</location>
        <topology evidence="1">Multi-pass membrane protein</topology>
    </subcellularLocation>
</comment>
<dbReference type="Proteomes" id="UP001190825">
    <property type="component" value="Unassembled WGS sequence"/>
</dbReference>
<protein>
    <submittedName>
        <fullName evidence="7">Sodium-independent anion transporter</fullName>
    </submittedName>
</protein>
<gene>
    <name evidence="7" type="ORF">BMJ33_17250</name>
</gene>
<evidence type="ECO:0000256" key="3">
    <source>
        <dbReference type="ARBA" id="ARBA00022989"/>
    </source>
</evidence>
<feature type="non-terminal residue" evidence="7">
    <location>
        <position position="187"/>
    </location>
</feature>
<keyword evidence="4 5" id="KW-0472">Membrane</keyword>
<comment type="caution">
    <text evidence="7">The sequence shown here is derived from an EMBL/GenBank/DDBJ whole genome shotgun (WGS) entry which is preliminary data.</text>
</comment>
<dbReference type="EMBL" id="NBUC01000083">
    <property type="protein sequence ID" value="PLU02119.1"/>
    <property type="molecule type" value="Genomic_DNA"/>
</dbReference>
<evidence type="ECO:0000313" key="8">
    <source>
        <dbReference type="Proteomes" id="UP001190825"/>
    </source>
</evidence>
<evidence type="ECO:0000256" key="4">
    <source>
        <dbReference type="ARBA" id="ARBA00023136"/>
    </source>
</evidence>
<feature type="transmembrane region" description="Helical" evidence="5">
    <location>
        <begin position="53"/>
        <end position="69"/>
    </location>
</feature>
<feature type="domain" description="SLC26A/SulP transporter" evidence="6">
    <location>
        <begin position="22"/>
        <end position="186"/>
    </location>
</feature>
<sequence>MPDSLMPKTVSILEEGYGPARLKTDALAGLTVAIVALPLSMAIAIASGVTPDRGLYTAIVGGFVVSLLGGSRVQIGGPAGAFIVLVAATVARHGVDGLLLATLMSGFMLIAAGYLRLGQYIKFIPYPVTVGFTAGIAVIIFASQLRDLFGLTLAGAEPGPIVDKAVALAQAAGTVNWAAVLTAALTV</sequence>